<dbReference type="GO" id="GO:0016757">
    <property type="term" value="F:glycosyltransferase activity"/>
    <property type="evidence" value="ECO:0007669"/>
    <property type="project" value="TreeGrafter"/>
</dbReference>
<dbReference type="Pfam" id="PF13692">
    <property type="entry name" value="Glyco_trans_1_4"/>
    <property type="match status" value="1"/>
</dbReference>
<dbReference type="Gene3D" id="3.40.50.2000">
    <property type="entry name" value="Glycogen Phosphorylase B"/>
    <property type="match status" value="2"/>
</dbReference>
<dbReference type="PANTHER" id="PTHR45947">
    <property type="entry name" value="SULFOQUINOVOSYL TRANSFERASE SQD2"/>
    <property type="match status" value="1"/>
</dbReference>
<dbReference type="Pfam" id="PF13439">
    <property type="entry name" value="Glyco_transf_4"/>
    <property type="match status" value="1"/>
</dbReference>
<dbReference type="InterPro" id="IPR050194">
    <property type="entry name" value="Glycosyltransferase_grp1"/>
</dbReference>
<gene>
    <name evidence="2" type="ORF">HNQ36_004258</name>
</gene>
<keyword evidence="2" id="KW-0808">Transferase</keyword>
<feature type="domain" description="Glycosyltransferase subfamily 4-like N-terminal" evidence="1">
    <location>
        <begin position="34"/>
        <end position="185"/>
    </location>
</feature>
<protein>
    <submittedName>
        <fullName evidence="2">Glycosyltransferase involved in cell wall biosynthesis</fullName>
    </submittedName>
</protein>
<accession>A0A840NC55</accession>
<name>A0A840NC55_9BRAD</name>
<evidence type="ECO:0000313" key="2">
    <source>
        <dbReference type="EMBL" id="MBB5054256.1"/>
    </source>
</evidence>
<proteinExistence type="predicted"/>
<reference evidence="2 3" key="1">
    <citation type="submission" date="2020-08" db="EMBL/GenBank/DDBJ databases">
        <title>Genomic Encyclopedia of Type Strains, Phase IV (KMG-IV): sequencing the most valuable type-strain genomes for metagenomic binning, comparative biology and taxonomic classification.</title>
        <authorList>
            <person name="Goeker M."/>
        </authorList>
    </citation>
    <scope>NUCLEOTIDE SEQUENCE [LARGE SCALE GENOMIC DNA]</scope>
    <source>
        <strain evidence="2 3">DSM 17498</strain>
    </source>
</reference>
<dbReference type="InterPro" id="IPR028098">
    <property type="entry name" value="Glyco_trans_4-like_N"/>
</dbReference>
<comment type="caution">
    <text evidence="2">The sequence shown here is derived from an EMBL/GenBank/DDBJ whole genome shotgun (WGS) entry which is preliminary data.</text>
</comment>
<dbReference type="EMBL" id="JACHIJ010000006">
    <property type="protein sequence ID" value="MBB5054256.1"/>
    <property type="molecule type" value="Genomic_DNA"/>
</dbReference>
<evidence type="ECO:0000313" key="3">
    <source>
        <dbReference type="Proteomes" id="UP000521227"/>
    </source>
</evidence>
<dbReference type="SUPFAM" id="SSF53756">
    <property type="entry name" value="UDP-Glycosyltransferase/glycogen phosphorylase"/>
    <property type="match status" value="1"/>
</dbReference>
<dbReference type="Proteomes" id="UP000521227">
    <property type="component" value="Unassembled WGS sequence"/>
</dbReference>
<sequence length="377" mass="41121">MDRSAAPFSAGASRHGAGGLMRILIATDAWHPQVNGVVRTLTKMAEAAAEMGVDVEFLTPQSFRTIALPSYADLHVALPSPGKIARMIEEAQPDYIHIATEGPIGILARRYCQKNKVPFTTSFHTRFPEYVSARFPIPESWVWAALRYFHGTSDAVMAATPALADELRGRGFRNVVLWSRGVDAQLFRPRDFDLALPRPVFLSVGRVAVEKNLEAFLELDLPGTKVVVGDGPARAELERKYPDAVFLGTMQGETLADTYSAADAFVFPSKTDTFGLVLLEALASGVPVAALPVSGPLDVIGDAPVGVLNNDLRAACLAALDIPREACRDFAASRSWGACAQAFIDNVTRERPPQVKRRWRRRLARRLRLTSESVPTA</sequence>
<dbReference type="CDD" id="cd03814">
    <property type="entry name" value="GT4-like"/>
    <property type="match status" value="1"/>
</dbReference>
<dbReference type="PANTHER" id="PTHR45947:SF3">
    <property type="entry name" value="SULFOQUINOVOSYL TRANSFERASE SQD2"/>
    <property type="match status" value="1"/>
</dbReference>
<organism evidence="2 3">
    <name type="scientific">Afipia massiliensis</name>
    <dbReference type="NCBI Taxonomy" id="211460"/>
    <lineage>
        <taxon>Bacteria</taxon>
        <taxon>Pseudomonadati</taxon>
        <taxon>Pseudomonadota</taxon>
        <taxon>Alphaproteobacteria</taxon>
        <taxon>Hyphomicrobiales</taxon>
        <taxon>Nitrobacteraceae</taxon>
        <taxon>Afipia</taxon>
    </lineage>
</organism>
<evidence type="ECO:0000259" key="1">
    <source>
        <dbReference type="Pfam" id="PF13439"/>
    </source>
</evidence>
<dbReference type="AlphaFoldDB" id="A0A840NC55"/>